<accession>A0A819U4Z2</accession>
<name>A0A819U4Z2_9BILA</name>
<evidence type="ECO:0000259" key="1">
    <source>
        <dbReference type="Pfam" id="PF03476"/>
    </source>
</evidence>
<dbReference type="InterPro" id="IPR005303">
    <property type="entry name" value="MOCOS_middle"/>
</dbReference>
<gene>
    <name evidence="2" type="ORF">FNK824_LOCUS30782</name>
</gene>
<sequence>MQEMSVEELFIYPIKSCAGIKVEEALITKYGLALPSNPEIVDRRWMVTKDGRFQSQRVLPRMALIRPSVVKDGLCLRAPNMPELNVSVNPLPDEVVHCYYRLKPNPYGVSPLFGINVAPTDENSIGAMIRVGDMVYVRTEEPDFWSKIDSLQ</sequence>
<dbReference type="EMBL" id="CAJOBE010009612">
    <property type="protein sequence ID" value="CAF4088911.1"/>
    <property type="molecule type" value="Genomic_DNA"/>
</dbReference>
<organism evidence="2 3">
    <name type="scientific">Rotaria sordida</name>
    <dbReference type="NCBI Taxonomy" id="392033"/>
    <lineage>
        <taxon>Eukaryota</taxon>
        <taxon>Metazoa</taxon>
        <taxon>Spiralia</taxon>
        <taxon>Gnathifera</taxon>
        <taxon>Rotifera</taxon>
        <taxon>Eurotatoria</taxon>
        <taxon>Bdelloidea</taxon>
        <taxon>Philodinida</taxon>
        <taxon>Philodinidae</taxon>
        <taxon>Rotaria</taxon>
    </lineage>
</organism>
<dbReference type="AlphaFoldDB" id="A0A819U4Z2"/>
<dbReference type="Proteomes" id="UP000663874">
    <property type="component" value="Unassembled WGS sequence"/>
</dbReference>
<evidence type="ECO:0000313" key="3">
    <source>
        <dbReference type="Proteomes" id="UP000663874"/>
    </source>
</evidence>
<reference evidence="2" key="1">
    <citation type="submission" date="2021-02" db="EMBL/GenBank/DDBJ databases">
        <authorList>
            <person name="Nowell W R."/>
        </authorList>
    </citation>
    <scope>NUCLEOTIDE SEQUENCE</scope>
</reference>
<feature type="domain" description="Molybdenum cofactor sulfurase middle" evidence="1">
    <location>
        <begin position="5"/>
        <end position="89"/>
    </location>
</feature>
<dbReference type="Pfam" id="PF03476">
    <property type="entry name" value="MOSC_N"/>
    <property type="match status" value="1"/>
</dbReference>
<proteinExistence type="predicted"/>
<dbReference type="SUPFAM" id="SSF141673">
    <property type="entry name" value="MOSC N-terminal domain-like"/>
    <property type="match status" value="1"/>
</dbReference>
<evidence type="ECO:0000313" key="2">
    <source>
        <dbReference type="EMBL" id="CAF4088911.1"/>
    </source>
</evidence>
<comment type="caution">
    <text evidence="2">The sequence shown here is derived from an EMBL/GenBank/DDBJ whole genome shotgun (WGS) entry which is preliminary data.</text>
</comment>
<protein>
    <recommendedName>
        <fullName evidence="1">Molybdenum cofactor sulfurase middle domain-containing protein</fullName>
    </recommendedName>
</protein>